<accession>A0A371H005</accession>
<gene>
    <name evidence="1" type="ORF">CR513_21293</name>
</gene>
<name>A0A371H005_MUCPR</name>
<evidence type="ECO:0000313" key="2">
    <source>
        <dbReference type="Proteomes" id="UP000257109"/>
    </source>
</evidence>
<keyword evidence="2" id="KW-1185">Reference proteome</keyword>
<dbReference type="AlphaFoldDB" id="A0A371H005"/>
<organism evidence="1 2">
    <name type="scientific">Mucuna pruriens</name>
    <name type="common">Velvet bean</name>
    <name type="synonym">Dolichos pruriens</name>
    <dbReference type="NCBI Taxonomy" id="157652"/>
    <lineage>
        <taxon>Eukaryota</taxon>
        <taxon>Viridiplantae</taxon>
        <taxon>Streptophyta</taxon>
        <taxon>Embryophyta</taxon>
        <taxon>Tracheophyta</taxon>
        <taxon>Spermatophyta</taxon>
        <taxon>Magnoliopsida</taxon>
        <taxon>eudicotyledons</taxon>
        <taxon>Gunneridae</taxon>
        <taxon>Pentapetalae</taxon>
        <taxon>rosids</taxon>
        <taxon>fabids</taxon>
        <taxon>Fabales</taxon>
        <taxon>Fabaceae</taxon>
        <taxon>Papilionoideae</taxon>
        <taxon>50 kb inversion clade</taxon>
        <taxon>NPAAA clade</taxon>
        <taxon>indigoferoid/millettioid clade</taxon>
        <taxon>Phaseoleae</taxon>
        <taxon>Mucuna</taxon>
    </lineage>
</organism>
<reference evidence="1" key="1">
    <citation type="submission" date="2018-05" db="EMBL/GenBank/DDBJ databases">
        <title>Draft genome of Mucuna pruriens seed.</title>
        <authorList>
            <person name="Nnadi N.E."/>
            <person name="Vos R."/>
            <person name="Hasami M.H."/>
            <person name="Devisetty U.K."/>
            <person name="Aguiy J.C."/>
        </authorList>
    </citation>
    <scope>NUCLEOTIDE SEQUENCE [LARGE SCALE GENOMIC DNA]</scope>
    <source>
        <strain evidence="1">JCA_2017</strain>
    </source>
</reference>
<dbReference type="Proteomes" id="UP000257109">
    <property type="component" value="Unassembled WGS sequence"/>
</dbReference>
<comment type="caution">
    <text evidence="1">The sequence shown here is derived from an EMBL/GenBank/DDBJ whole genome shotgun (WGS) entry which is preliminary data.</text>
</comment>
<protein>
    <recommendedName>
        <fullName evidence="3">Retrotransposon gag domain-containing protein</fullName>
    </recommendedName>
</protein>
<sequence length="89" mass="10947">MRRYEEDPRKAPLDTLKCKIPPFVRDGDVELYLEWKIKVGMVTYEFSGYALVWWNQYAREVRKGRRRHIDTWLDLRKEMRTRFMLASYA</sequence>
<feature type="non-terminal residue" evidence="1">
    <location>
        <position position="1"/>
    </location>
</feature>
<proteinExistence type="predicted"/>
<dbReference type="EMBL" id="QJKJ01003974">
    <property type="protein sequence ID" value="RDX96089.1"/>
    <property type="molecule type" value="Genomic_DNA"/>
</dbReference>
<evidence type="ECO:0000313" key="1">
    <source>
        <dbReference type="EMBL" id="RDX96089.1"/>
    </source>
</evidence>
<evidence type="ECO:0008006" key="3">
    <source>
        <dbReference type="Google" id="ProtNLM"/>
    </source>
</evidence>